<evidence type="ECO:0000313" key="2">
    <source>
        <dbReference type="Proteomes" id="UP000515156"/>
    </source>
</evidence>
<organism evidence="2 3">
    <name type="scientific">Microcaecilia unicolor</name>
    <dbReference type="NCBI Taxonomy" id="1415580"/>
    <lineage>
        <taxon>Eukaryota</taxon>
        <taxon>Metazoa</taxon>
        <taxon>Chordata</taxon>
        <taxon>Craniata</taxon>
        <taxon>Vertebrata</taxon>
        <taxon>Euteleostomi</taxon>
        <taxon>Amphibia</taxon>
        <taxon>Gymnophiona</taxon>
        <taxon>Siphonopidae</taxon>
        <taxon>Microcaecilia</taxon>
    </lineage>
</organism>
<reference evidence="3" key="1">
    <citation type="submission" date="2025-08" db="UniProtKB">
        <authorList>
            <consortium name="RefSeq"/>
        </authorList>
    </citation>
    <scope>IDENTIFICATION</scope>
</reference>
<gene>
    <name evidence="3" type="primary">LOC115467297</name>
</gene>
<feature type="compositionally biased region" description="Polar residues" evidence="1">
    <location>
        <begin position="251"/>
        <end position="260"/>
    </location>
</feature>
<dbReference type="AlphaFoldDB" id="A0A6P7XWG9"/>
<feature type="compositionally biased region" description="Pro residues" evidence="1">
    <location>
        <begin position="39"/>
        <end position="48"/>
    </location>
</feature>
<dbReference type="Proteomes" id="UP000515156">
    <property type="component" value="Chromosome 1"/>
</dbReference>
<feature type="region of interest" description="Disordered" evidence="1">
    <location>
        <begin position="35"/>
        <end position="55"/>
    </location>
</feature>
<dbReference type="GeneID" id="115467297"/>
<keyword evidence="2" id="KW-1185">Reference proteome</keyword>
<dbReference type="OrthoDB" id="10046764at2759"/>
<dbReference type="InParanoid" id="A0A6P7XWG9"/>
<sequence length="260" mass="28204">MGTEKTSDFLILILQGQAGLHILTKEFIFLFLQRGQTQSPPPPKPPSPSFELGLSSFPPLPGAAGNLKTEDLFENRLASVVIGTSAKDKNLNVDASTNTIPSGIPREPLLPVSSALPGTFESPPSPSQSPDECKILNKPQEPPNMDRLSATLVTASKSVQVNGAATELRKPSYAEICQRTSKDTSTLQPQKEQKPNTVAYIKEERKPSDSSTEKSRELLPIKANSGRPKDQRRPSGRRSPPPAIGKRLNKEQNTPPKSPQ</sequence>
<name>A0A6P7XWG9_9AMPH</name>
<proteinExistence type="predicted"/>
<evidence type="ECO:0000256" key="1">
    <source>
        <dbReference type="SAM" id="MobiDB-lite"/>
    </source>
</evidence>
<feature type="region of interest" description="Disordered" evidence="1">
    <location>
        <begin position="180"/>
        <end position="260"/>
    </location>
</feature>
<protein>
    <submittedName>
        <fullName evidence="3">La-related protein 4B-like</fullName>
    </submittedName>
</protein>
<dbReference type="RefSeq" id="XP_030055050.1">
    <property type="nucleotide sequence ID" value="XM_030199190.1"/>
</dbReference>
<evidence type="ECO:0000313" key="3">
    <source>
        <dbReference type="RefSeq" id="XP_030055050.1"/>
    </source>
</evidence>
<feature type="compositionally biased region" description="Basic and acidic residues" evidence="1">
    <location>
        <begin position="201"/>
        <end position="219"/>
    </location>
</feature>
<dbReference type="KEGG" id="muo:115467297"/>
<feature type="region of interest" description="Disordered" evidence="1">
    <location>
        <begin position="98"/>
        <end position="146"/>
    </location>
</feature>
<accession>A0A6P7XWG9</accession>